<feature type="compositionally biased region" description="Basic and acidic residues" evidence="1">
    <location>
        <begin position="93"/>
        <end position="111"/>
    </location>
</feature>
<dbReference type="STRING" id="35608.A0A2U1P5L3"/>
<comment type="caution">
    <text evidence="2">The sequence shown here is derived from an EMBL/GenBank/DDBJ whole genome shotgun (WGS) entry which is preliminary data.</text>
</comment>
<dbReference type="GO" id="GO:0016853">
    <property type="term" value="F:isomerase activity"/>
    <property type="evidence" value="ECO:0007669"/>
    <property type="project" value="UniProtKB-KW"/>
</dbReference>
<name>A0A2U1P5L3_ARTAN</name>
<proteinExistence type="predicted"/>
<reference evidence="2 3" key="1">
    <citation type="journal article" date="2018" name="Mol. Plant">
        <title>The genome of Artemisia annua provides insight into the evolution of Asteraceae family and artemisinin biosynthesis.</title>
        <authorList>
            <person name="Shen Q."/>
            <person name="Zhang L."/>
            <person name="Liao Z."/>
            <person name="Wang S."/>
            <person name="Yan T."/>
            <person name="Shi P."/>
            <person name="Liu M."/>
            <person name="Fu X."/>
            <person name="Pan Q."/>
            <person name="Wang Y."/>
            <person name="Lv Z."/>
            <person name="Lu X."/>
            <person name="Zhang F."/>
            <person name="Jiang W."/>
            <person name="Ma Y."/>
            <person name="Chen M."/>
            <person name="Hao X."/>
            <person name="Li L."/>
            <person name="Tang Y."/>
            <person name="Lv G."/>
            <person name="Zhou Y."/>
            <person name="Sun X."/>
            <person name="Brodelius P.E."/>
            <person name="Rose J.K.C."/>
            <person name="Tang K."/>
        </authorList>
    </citation>
    <scope>NUCLEOTIDE SEQUENCE [LARGE SCALE GENOMIC DNA]</scope>
    <source>
        <strain evidence="3">cv. Huhao1</strain>
        <tissue evidence="2">Leaf</tissue>
    </source>
</reference>
<organism evidence="2 3">
    <name type="scientific">Artemisia annua</name>
    <name type="common">Sweet wormwood</name>
    <dbReference type="NCBI Taxonomy" id="35608"/>
    <lineage>
        <taxon>Eukaryota</taxon>
        <taxon>Viridiplantae</taxon>
        <taxon>Streptophyta</taxon>
        <taxon>Embryophyta</taxon>
        <taxon>Tracheophyta</taxon>
        <taxon>Spermatophyta</taxon>
        <taxon>Magnoliopsida</taxon>
        <taxon>eudicotyledons</taxon>
        <taxon>Gunneridae</taxon>
        <taxon>Pentapetalae</taxon>
        <taxon>asterids</taxon>
        <taxon>campanulids</taxon>
        <taxon>Asterales</taxon>
        <taxon>Asteraceae</taxon>
        <taxon>Asteroideae</taxon>
        <taxon>Anthemideae</taxon>
        <taxon>Artemisiinae</taxon>
        <taxon>Artemisia</taxon>
    </lineage>
</organism>
<keyword evidence="2" id="KW-0413">Isomerase</keyword>
<keyword evidence="3" id="KW-1185">Reference proteome</keyword>
<sequence>MSLSALVPDFKDREPRSHTEAIRVSCDVVSYLRHKDEHKKGHLPKRASVSQGKHLDKGQPVVLKLARHTQAPVPKNTNPSDVTLERALKFLTGKDAEQTGRPKNRDKEVVESLRAIRRRESS</sequence>
<dbReference type="Proteomes" id="UP000245207">
    <property type="component" value="Unassembled WGS sequence"/>
</dbReference>
<protein>
    <submittedName>
        <fullName evidence="2">DNA topoisomerase, type IA, core</fullName>
    </submittedName>
</protein>
<dbReference type="OrthoDB" id="430051at2759"/>
<evidence type="ECO:0000313" key="3">
    <source>
        <dbReference type="Proteomes" id="UP000245207"/>
    </source>
</evidence>
<dbReference type="EMBL" id="PKPP01001639">
    <property type="protein sequence ID" value="PWA81055.1"/>
    <property type="molecule type" value="Genomic_DNA"/>
</dbReference>
<gene>
    <name evidence="2" type="ORF">CTI12_AA191100</name>
</gene>
<evidence type="ECO:0000313" key="2">
    <source>
        <dbReference type="EMBL" id="PWA81055.1"/>
    </source>
</evidence>
<evidence type="ECO:0000256" key="1">
    <source>
        <dbReference type="SAM" id="MobiDB-lite"/>
    </source>
</evidence>
<accession>A0A2U1P5L3</accession>
<feature type="region of interest" description="Disordered" evidence="1">
    <location>
        <begin position="37"/>
        <end position="56"/>
    </location>
</feature>
<dbReference type="AlphaFoldDB" id="A0A2U1P5L3"/>
<feature type="region of interest" description="Disordered" evidence="1">
    <location>
        <begin position="93"/>
        <end position="122"/>
    </location>
</feature>